<evidence type="ECO:0000256" key="1">
    <source>
        <dbReference type="ARBA" id="ARBA00006284"/>
    </source>
</evidence>
<dbReference type="GO" id="GO:0031388">
    <property type="term" value="P:organic acid phosphorylation"/>
    <property type="evidence" value="ECO:0007669"/>
    <property type="project" value="UniProtKB-UniRule"/>
</dbReference>
<comment type="similarity">
    <text evidence="1 4">Belongs to the glycerate kinase type-1 family.</text>
</comment>
<dbReference type="SUPFAM" id="SSF110738">
    <property type="entry name" value="Glycerate kinase I"/>
    <property type="match status" value="1"/>
</dbReference>
<dbReference type="InterPro" id="IPR036129">
    <property type="entry name" value="Glycerate_kinase_sf"/>
</dbReference>
<dbReference type="Gene3D" id="3.40.50.10350">
    <property type="entry name" value="Glycerate kinase, domain 1"/>
    <property type="match status" value="1"/>
</dbReference>
<dbReference type="AlphaFoldDB" id="A0A1U7CWX7"/>
<dbReference type="RefSeq" id="WP_076349742.1">
    <property type="nucleotide sequence ID" value="NZ_CP019082.1"/>
</dbReference>
<dbReference type="InterPro" id="IPR018197">
    <property type="entry name" value="Glycerate_kinase_RE-like"/>
</dbReference>
<sequence>MRVVIAPDKFKGSLTASQAAQAMARGVRSVLPSAEIEQVPMADGGEGIVEALVAATGGTFHTAEATGPLGKPVQARFGMLGDGRTAVVEMATASGLVLVPADKRDPLSTTTRGTGELLLAAVAAGARRLIVGIGGSASNDGGAGLAQALGFRLLDSDGQEIGPGGGPLGRLARIEPGGRTPGLSGVEIAVACDVTNPLCGPDGASAVYGPQKGATPEMVAELDRNLTRLAQVVERDLGVSIATIPGAGAAGGLGGGLVAFAGGRLERGIDLVIDAVGLKDHLKRADLCLTGEGSLDAQSAFGKTAVGVARLARSFGCPTIALVGSIGDGAEKALDEGIDAYFSICPGPIRLETAVAEASNLLEKAAEQAFRGFLAGSRHRKRGDRRV</sequence>
<dbReference type="PIRSF" id="PIRSF006078">
    <property type="entry name" value="GlxK"/>
    <property type="match status" value="1"/>
</dbReference>
<dbReference type="OrthoDB" id="9774290at2"/>
<dbReference type="KEGG" id="pbor:BSF38_04965"/>
<accession>A0A1U7CWX7</accession>
<dbReference type="STRING" id="1387353.BSF38_04965"/>
<dbReference type="InterPro" id="IPR004381">
    <property type="entry name" value="Glycerate_kinase"/>
</dbReference>
<evidence type="ECO:0000256" key="2">
    <source>
        <dbReference type="ARBA" id="ARBA00022679"/>
    </source>
</evidence>
<evidence type="ECO:0000256" key="3">
    <source>
        <dbReference type="ARBA" id="ARBA00022777"/>
    </source>
</evidence>
<name>A0A1U7CWX7_9BACT</name>
<gene>
    <name evidence="5" type="primary">garK</name>
    <name evidence="5" type="ORF">BSF38_04965</name>
</gene>
<keyword evidence="6" id="KW-1185">Reference proteome</keyword>
<dbReference type="EC" id="2.7.1.165" evidence="5"/>
<reference evidence="6" key="1">
    <citation type="submission" date="2016-12" db="EMBL/GenBank/DDBJ databases">
        <title>Comparative genomics of four Isosphaeraceae planctomycetes: a common pool of plasmids and glycoside hydrolase genes.</title>
        <authorList>
            <person name="Ivanova A."/>
        </authorList>
    </citation>
    <scope>NUCLEOTIDE SEQUENCE [LARGE SCALE GENOMIC DNA]</scope>
    <source>
        <strain evidence="6">PX4</strain>
    </source>
</reference>
<dbReference type="PANTHER" id="PTHR21599:SF0">
    <property type="entry name" value="GLYCERATE KINASE"/>
    <property type="match status" value="1"/>
</dbReference>
<organism evidence="5 6">
    <name type="scientific">Paludisphaera borealis</name>
    <dbReference type="NCBI Taxonomy" id="1387353"/>
    <lineage>
        <taxon>Bacteria</taxon>
        <taxon>Pseudomonadati</taxon>
        <taxon>Planctomycetota</taxon>
        <taxon>Planctomycetia</taxon>
        <taxon>Isosphaerales</taxon>
        <taxon>Isosphaeraceae</taxon>
        <taxon>Paludisphaera</taxon>
    </lineage>
</organism>
<evidence type="ECO:0000256" key="4">
    <source>
        <dbReference type="PIRNR" id="PIRNR006078"/>
    </source>
</evidence>
<evidence type="ECO:0000313" key="5">
    <source>
        <dbReference type="EMBL" id="APW63398.1"/>
    </source>
</evidence>
<protein>
    <submittedName>
        <fullName evidence="5">Glycerate 2-kinase</fullName>
        <ecNumber evidence="5">2.7.1.165</ecNumber>
    </submittedName>
</protein>
<dbReference type="PANTHER" id="PTHR21599">
    <property type="entry name" value="GLYCERATE KINASE"/>
    <property type="match status" value="1"/>
</dbReference>
<dbReference type="NCBIfam" id="TIGR00045">
    <property type="entry name" value="glycerate kinase"/>
    <property type="match status" value="1"/>
</dbReference>
<dbReference type="GO" id="GO:0008887">
    <property type="term" value="F:glycerate kinase activity"/>
    <property type="evidence" value="ECO:0007669"/>
    <property type="project" value="UniProtKB-UniRule"/>
</dbReference>
<dbReference type="InterPro" id="IPR018193">
    <property type="entry name" value="Glyc_kinase_flavodox-like_fold"/>
</dbReference>
<keyword evidence="2 4" id="KW-0808">Transferase</keyword>
<dbReference type="Gene3D" id="3.90.1510.10">
    <property type="entry name" value="Glycerate kinase, domain 2"/>
    <property type="match status" value="1"/>
</dbReference>
<dbReference type="Proteomes" id="UP000186309">
    <property type="component" value="Chromosome"/>
</dbReference>
<dbReference type="Pfam" id="PF02595">
    <property type="entry name" value="Gly_kinase"/>
    <property type="match status" value="1"/>
</dbReference>
<keyword evidence="3 4" id="KW-0418">Kinase</keyword>
<proteinExistence type="inferred from homology"/>
<dbReference type="EMBL" id="CP019082">
    <property type="protein sequence ID" value="APW63398.1"/>
    <property type="molecule type" value="Genomic_DNA"/>
</dbReference>
<evidence type="ECO:0000313" key="6">
    <source>
        <dbReference type="Proteomes" id="UP000186309"/>
    </source>
</evidence>
<dbReference type="GO" id="GO:0043798">
    <property type="term" value="F:glycerate 2-kinase activity"/>
    <property type="evidence" value="ECO:0007669"/>
    <property type="project" value="UniProtKB-EC"/>
</dbReference>